<dbReference type="EMBL" id="JAHDVG010000467">
    <property type="protein sequence ID" value="KAH1182331.1"/>
    <property type="molecule type" value="Genomic_DNA"/>
</dbReference>
<gene>
    <name evidence="1" type="ORF">KIL84_010085</name>
</gene>
<keyword evidence="2" id="KW-1185">Reference proteome</keyword>
<protein>
    <submittedName>
        <fullName evidence="1">Uncharacterized protein</fullName>
    </submittedName>
</protein>
<evidence type="ECO:0000313" key="2">
    <source>
        <dbReference type="Proteomes" id="UP000827986"/>
    </source>
</evidence>
<sequence length="72" mass="8091">MMCFPLVQTIKRDGFQQMENWGQDAAATFAYLQRVERDPGADPTKAAGPLDSSVWVPLEEQRDFAFGTDIQP</sequence>
<dbReference type="Proteomes" id="UP000827986">
    <property type="component" value="Unassembled WGS sequence"/>
</dbReference>
<comment type="caution">
    <text evidence="1">The sequence shown here is derived from an EMBL/GenBank/DDBJ whole genome shotgun (WGS) entry which is preliminary data.</text>
</comment>
<proteinExistence type="predicted"/>
<dbReference type="AlphaFoldDB" id="A0A9D3XMR9"/>
<evidence type="ECO:0000313" key="1">
    <source>
        <dbReference type="EMBL" id="KAH1182331.1"/>
    </source>
</evidence>
<organism evidence="1 2">
    <name type="scientific">Mauremys mutica</name>
    <name type="common">yellowpond turtle</name>
    <dbReference type="NCBI Taxonomy" id="74926"/>
    <lineage>
        <taxon>Eukaryota</taxon>
        <taxon>Metazoa</taxon>
        <taxon>Chordata</taxon>
        <taxon>Craniata</taxon>
        <taxon>Vertebrata</taxon>
        <taxon>Euteleostomi</taxon>
        <taxon>Archelosauria</taxon>
        <taxon>Testudinata</taxon>
        <taxon>Testudines</taxon>
        <taxon>Cryptodira</taxon>
        <taxon>Durocryptodira</taxon>
        <taxon>Testudinoidea</taxon>
        <taxon>Geoemydidae</taxon>
        <taxon>Geoemydinae</taxon>
        <taxon>Mauremys</taxon>
    </lineage>
</organism>
<reference evidence="1" key="1">
    <citation type="submission" date="2021-09" db="EMBL/GenBank/DDBJ databases">
        <title>The genome of Mauremys mutica provides insights into the evolution of semi-aquatic lifestyle.</title>
        <authorList>
            <person name="Gong S."/>
            <person name="Gao Y."/>
        </authorList>
    </citation>
    <scope>NUCLEOTIDE SEQUENCE</scope>
    <source>
        <strain evidence="1">MM-2020</strain>
        <tissue evidence="1">Muscle</tissue>
    </source>
</reference>
<name>A0A9D3XMR9_9SAUR</name>
<accession>A0A9D3XMR9</accession>